<dbReference type="PANTHER" id="PTHR42100:SF1">
    <property type="entry name" value="OXIDOREDUCTASE 178 KDA SUBUNIT, PUTATIVE (AFU_ORTHOLOGUE AFUA_8G04320)-RELATED"/>
    <property type="match status" value="1"/>
</dbReference>
<proteinExistence type="predicted"/>
<keyword evidence="2" id="KW-1185">Reference proteome</keyword>
<organism evidence="1 2">
    <name type="scientific">Aspergillus fumigatus (strain CBS 144.89 / FGSC A1163 / CEA10)</name>
    <name type="common">Neosartorya fumigata</name>
    <dbReference type="NCBI Taxonomy" id="451804"/>
    <lineage>
        <taxon>Eukaryota</taxon>
        <taxon>Fungi</taxon>
        <taxon>Dikarya</taxon>
        <taxon>Ascomycota</taxon>
        <taxon>Pezizomycotina</taxon>
        <taxon>Eurotiomycetes</taxon>
        <taxon>Eurotiomycetidae</taxon>
        <taxon>Eurotiales</taxon>
        <taxon>Aspergillaceae</taxon>
        <taxon>Aspergillus</taxon>
        <taxon>Aspergillus subgen. Fumigati</taxon>
    </lineage>
</organism>
<accession>B0YA31</accession>
<dbReference type="PhylomeDB" id="B0YA31"/>
<dbReference type="GO" id="GO:0005739">
    <property type="term" value="C:mitochondrion"/>
    <property type="evidence" value="ECO:0007669"/>
    <property type="project" value="InterPro"/>
</dbReference>
<name>B0YA31_ASPFC</name>
<dbReference type="OrthoDB" id="2120038at2759"/>
<evidence type="ECO:0000313" key="2">
    <source>
        <dbReference type="Proteomes" id="UP000001699"/>
    </source>
</evidence>
<evidence type="ECO:0000313" key="1">
    <source>
        <dbReference type="EMBL" id="EDP48874.1"/>
    </source>
</evidence>
<sequence length="204" mass="23029">MSGEPPSGGFQPQIIWRQHHHHKLVLPIVFPQNMSFARQSVASARQLLRNQQPRRFASHAAHAEPVNESFGRSFYVTIGAFASAYVLYRLSKSAEESGSQSWISNLIQKWTPSEKLFEERNAIHTALMEKAAQDRHLLQSQGPRATFELKQPEVNFNTSPPYNVPAGSSVDLSAVVAHYEQQNKQMEEARVARMKDGKVVSLYD</sequence>
<dbReference type="InterPro" id="IPR034444">
    <property type="entry name" value="Nuo17.8"/>
</dbReference>
<dbReference type="VEuPathDB" id="FungiDB:AFUB_083220"/>
<dbReference type="AlphaFoldDB" id="B0YA31"/>
<dbReference type="Proteomes" id="UP000001699">
    <property type="component" value="Unassembled WGS sequence"/>
</dbReference>
<dbReference type="PANTHER" id="PTHR42100">
    <property type="entry name" value="OXIDOREDUCTASE 178 KDA SUBUNIT, PUTATIVE (AFU_ORTHOLOGUE AFUA_8G04320)-RELATED"/>
    <property type="match status" value="1"/>
</dbReference>
<gene>
    <name evidence="1" type="ORF">AFUB_083220</name>
</gene>
<protein>
    <submittedName>
        <fullName evidence="1">NADH-ubiquinone oxidoreductase 178 kDa subunit, putative</fullName>
    </submittedName>
</protein>
<dbReference type="EMBL" id="DS499600">
    <property type="protein sequence ID" value="EDP48874.1"/>
    <property type="molecule type" value="Genomic_DNA"/>
</dbReference>
<reference evidence="1 2" key="1">
    <citation type="journal article" date="2008" name="PLoS Genet.">
        <title>Genomic islands in the pathogenic filamentous fungus Aspergillus fumigatus.</title>
        <authorList>
            <person name="Fedorova N.D."/>
            <person name="Khaldi N."/>
            <person name="Joardar V.S."/>
            <person name="Maiti R."/>
            <person name="Amedeo P."/>
            <person name="Anderson M.J."/>
            <person name="Crabtree J."/>
            <person name="Silva J.C."/>
            <person name="Badger J.H."/>
            <person name="Albarraq A."/>
            <person name="Angiuoli S."/>
            <person name="Bussey H."/>
            <person name="Bowyer P."/>
            <person name="Cotty P.J."/>
            <person name="Dyer P.S."/>
            <person name="Egan A."/>
            <person name="Galens K."/>
            <person name="Fraser-Liggett C.M."/>
            <person name="Haas B.J."/>
            <person name="Inman J.M."/>
            <person name="Kent R."/>
            <person name="Lemieux S."/>
            <person name="Malavazi I."/>
            <person name="Orvis J."/>
            <person name="Roemer T."/>
            <person name="Ronning C.M."/>
            <person name="Sundaram J.P."/>
            <person name="Sutton G."/>
            <person name="Turner G."/>
            <person name="Venter J.C."/>
            <person name="White O.R."/>
            <person name="Whitty B.R."/>
            <person name="Youngman P."/>
            <person name="Wolfe K.H."/>
            <person name="Goldman G.H."/>
            <person name="Wortman J.R."/>
            <person name="Jiang B."/>
            <person name="Denning D.W."/>
            <person name="Nierman W.C."/>
        </authorList>
    </citation>
    <scope>NUCLEOTIDE SEQUENCE [LARGE SCALE GENOMIC DNA]</scope>
    <source>
        <strain evidence="2">CBS 144.89 / FGSC A1163 / CEA10</strain>
    </source>
</reference>
<dbReference type="HOGENOM" id="CLU_095735_1_0_1"/>